<accession>A0A366LM01</accession>
<dbReference type="PROSITE" id="PS51257">
    <property type="entry name" value="PROKAR_LIPOPROTEIN"/>
    <property type="match status" value="1"/>
</dbReference>
<keyword evidence="5" id="KW-1185">Reference proteome</keyword>
<dbReference type="CDD" id="cd06342">
    <property type="entry name" value="PBP1_ABC_LIVBP-like"/>
    <property type="match status" value="1"/>
</dbReference>
<dbReference type="EMBL" id="QMEY01000030">
    <property type="protein sequence ID" value="RBQ14700.1"/>
    <property type="molecule type" value="Genomic_DNA"/>
</dbReference>
<comment type="similarity">
    <text evidence="1">Belongs to the leucine-binding protein family.</text>
</comment>
<name>A0A366LM01_9ACTN</name>
<organism evidence="4 5">
    <name type="scientific">Spongiactinospora rosea</name>
    <dbReference type="NCBI Taxonomy" id="2248750"/>
    <lineage>
        <taxon>Bacteria</taxon>
        <taxon>Bacillati</taxon>
        <taxon>Actinomycetota</taxon>
        <taxon>Actinomycetes</taxon>
        <taxon>Streptosporangiales</taxon>
        <taxon>Streptosporangiaceae</taxon>
        <taxon>Spongiactinospora</taxon>
    </lineage>
</organism>
<reference evidence="4 5" key="1">
    <citation type="submission" date="2018-06" db="EMBL/GenBank/DDBJ databases">
        <title>Sphaerisporangium craniellae sp. nov., isolated from a marine sponge in the South China Sea.</title>
        <authorList>
            <person name="Li L."/>
        </authorList>
    </citation>
    <scope>NUCLEOTIDE SEQUENCE [LARGE SCALE GENOMIC DNA]</scope>
    <source>
        <strain evidence="4 5">LHW63015</strain>
    </source>
</reference>
<comment type="caution">
    <text evidence="4">The sequence shown here is derived from an EMBL/GenBank/DDBJ whole genome shotgun (WGS) entry which is preliminary data.</text>
</comment>
<sequence length="393" mass="41761">MRTTHGHDPARRVTTLIAGGAVTALALTGCGSGTEAAEDAPITVGIAAPYSGDAAYYGEWLDDAWELAFGELGREAGGRPIALAKSDAKCEPSAAVAATRTVLAKNPIAVITVCSGDTRAAIPLTQAKKVSIVSGSFDPSLTAEGNKYIFRVQTHDGLTNKIYAKWIHDKSDKKGKVGVITDTTPYGLANNKTITAGFADLGVTPAVNSTYEYAATDYAGQLLALKRAGVGLAYMEGYDLQAARLAKQAYQLGLDAKLYFPTTASSDTFLKTVGPELANKITYSTPFLPEWSDAARGFSKKWEDRFGYPPNADCASFYTMAVTMLSTLRSNPGAGRSAEAFNAAYRKAKIPDLPMGDFAFDENGDPVNPLVLTGTWENGKRKLVDVLLPEDAE</sequence>
<dbReference type="SUPFAM" id="SSF53822">
    <property type="entry name" value="Periplasmic binding protein-like I"/>
    <property type="match status" value="1"/>
</dbReference>
<gene>
    <name evidence="4" type="ORF">DP939_39540</name>
</gene>
<protein>
    <recommendedName>
        <fullName evidence="3">Leucine-binding protein domain-containing protein</fullName>
    </recommendedName>
</protein>
<evidence type="ECO:0000256" key="2">
    <source>
        <dbReference type="ARBA" id="ARBA00022729"/>
    </source>
</evidence>
<dbReference type="OrthoDB" id="26870at2"/>
<dbReference type="InterPro" id="IPR028081">
    <property type="entry name" value="Leu-bd"/>
</dbReference>
<dbReference type="PANTHER" id="PTHR30483">
    <property type="entry name" value="LEUCINE-SPECIFIC-BINDING PROTEIN"/>
    <property type="match status" value="1"/>
</dbReference>
<evidence type="ECO:0000313" key="4">
    <source>
        <dbReference type="EMBL" id="RBQ14700.1"/>
    </source>
</evidence>
<proteinExistence type="inferred from homology"/>
<dbReference type="InterPro" id="IPR028082">
    <property type="entry name" value="Peripla_BP_I"/>
</dbReference>
<evidence type="ECO:0000256" key="1">
    <source>
        <dbReference type="ARBA" id="ARBA00010062"/>
    </source>
</evidence>
<dbReference type="RefSeq" id="WP_113985965.1">
    <property type="nucleotide sequence ID" value="NZ_QMEY01000030.1"/>
</dbReference>
<dbReference type="Proteomes" id="UP000253303">
    <property type="component" value="Unassembled WGS sequence"/>
</dbReference>
<dbReference type="PANTHER" id="PTHR30483:SF6">
    <property type="entry name" value="PERIPLASMIC BINDING PROTEIN OF ABC TRANSPORTER FOR NATURAL AMINO ACIDS"/>
    <property type="match status" value="1"/>
</dbReference>
<dbReference type="InterPro" id="IPR051010">
    <property type="entry name" value="BCAA_transport"/>
</dbReference>
<evidence type="ECO:0000259" key="3">
    <source>
        <dbReference type="Pfam" id="PF13458"/>
    </source>
</evidence>
<keyword evidence="2" id="KW-0732">Signal</keyword>
<feature type="domain" description="Leucine-binding protein" evidence="3">
    <location>
        <begin position="41"/>
        <end position="373"/>
    </location>
</feature>
<evidence type="ECO:0000313" key="5">
    <source>
        <dbReference type="Proteomes" id="UP000253303"/>
    </source>
</evidence>
<dbReference type="Gene3D" id="3.40.50.2300">
    <property type="match status" value="2"/>
</dbReference>
<dbReference type="Pfam" id="PF13458">
    <property type="entry name" value="Peripla_BP_6"/>
    <property type="match status" value="1"/>
</dbReference>
<dbReference type="AlphaFoldDB" id="A0A366LM01"/>